<dbReference type="PROSITE" id="PS50929">
    <property type="entry name" value="ABC_TM1F"/>
    <property type="match status" value="1"/>
</dbReference>
<dbReference type="SUPFAM" id="SSF52540">
    <property type="entry name" value="P-loop containing nucleoside triphosphate hydrolases"/>
    <property type="match status" value="1"/>
</dbReference>
<dbReference type="InterPro" id="IPR003593">
    <property type="entry name" value="AAA+_ATPase"/>
</dbReference>
<dbReference type="STRING" id="247633.GP2143_15976"/>
<dbReference type="Pfam" id="PF00664">
    <property type="entry name" value="ABC_membrane"/>
    <property type="match status" value="1"/>
</dbReference>
<dbReference type="PANTHER" id="PTHR43394">
    <property type="entry name" value="ATP-DEPENDENT PERMEASE MDL1, MITOCHONDRIAL"/>
    <property type="match status" value="1"/>
</dbReference>
<evidence type="ECO:0000256" key="11">
    <source>
        <dbReference type="SAM" id="Phobius"/>
    </source>
</evidence>
<keyword evidence="7" id="KW-1278">Translocase</keyword>
<dbReference type="PROSITE" id="PS50893">
    <property type="entry name" value="ABC_TRANSPORTER_2"/>
    <property type="match status" value="1"/>
</dbReference>
<evidence type="ECO:0000256" key="1">
    <source>
        <dbReference type="ARBA" id="ARBA00004651"/>
    </source>
</evidence>
<dbReference type="InterPro" id="IPR039421">
    <property type="entry name" value="Type_1_exporter"/>
</dbReference>
<dbReference type="EMBL" id="AAVT01000001">
    <property type="protein sequence ID" value="EAW32769.1"/>
    <property type="molecule type" value="Genomic_DNA"/>
</dbReference>
<dbReference type="Gene3D" id="3.40.50.300">
    <property type="entry name" value="P-loop containing nucleotide triphosphate hydrolases"/>
    <property type="match status" value="1"/>
</dbReference>
<dbReference type="FunFam" id="3.40.50.300:FF:000140">
    <property type="entry name" value="Lipid A export ATP-binding/permease protein MsbA"/>
    <property type="match status" value="1"/>
</dbReference>
<dbReference type="SUPFAM" id="SSF90123">
    <property type="entry name" value="ABC transporter transmembrane region"/>
    <property type="match status" value="1"/>
</dbReference>
<feature type="transmembrane region" description="Helical" evidence="11">
    <location>
        <begin position="69"/>
        <end position="97"/>
    </location>
</feature>
<dbReference type="GO" id="GO:0005886">
    <property type="term" value="C:plasma membrane"/>
    <property type="evidence" value="ECO:0007669"/>
    <property type="project" value="UniProtKB-SubCell"/>
</dbReference>
<evidence type="ECO:0000256" key="3">
    <source>
        <dbReference type="ARBA" id="ARBA00022475"/>
    </source>
</evidence>
<sequence length="583" mass="64203">MNEHLHQPAGNTGWLIYRRLMVFTARYWVFFAISIAGFAVYALTQAAIAHVMKYFVDGLQSKDTTLMTIVPVAVVIISLVRGCGFFCGNYFMALVSLNLVNDLRKQMFDHMLALPSVFHDQRNSGELVSMITYNVNQVTNAATGAVRVLFREGLTVIALMAYLLYQNWLLTLVFLLVTPILAGVILYTSKLFRRMSERMQASMGQVTHISNEAIQGYRIVRSYGGEHYERGRFRGASDKNTRQGLKFSLISSVQAPVFTFLVSVAIAGLMFLVLYMASDATAGDMVAYVVAAGTLAKPVRQLSEVNSTIQRGIAAAESIFSLLDEDAEVDSGSTVVDRVSGRIDLRDVCFEYETGKPVLHNINLTIEPGETIALVGRSGSGKSTLANLLLRFYDVSSGEILFDDIELRDIDINCLRRQIALVNQQVVLFNDTVANNIAYGQLADVDGSSIIQAAQRANAMGFIEKLPEGLQTIVGEDGTRLSGGQRQRLSIARALLKDAPILVLDEATSALDTESERNIQQALDAVMIGRTTLVIAHRLSTIEKADRIIVMDHGHIVEQGNHQRLIQLGGHYANLHALQFEDG</sequence>
<keyword evidence="10 11" id="KW-0472">Membrane</keyword>
<keyword evidence="9" id="KW-0445">Lipid transport</keyword>
<dbReference type="InterPro" id="IPR027417">
    <property type="entry name" value="P-loop_NTPase"/>
</dbReference>
<keyword evidence="2" id="KW-0813">Transport</keyword>
<dbReference type="InterPro" id="IPR011917">
    <property type="entry name" value="ABC_transpr_lipidA"/>
</dbReference>
<dbReference type="PANTHER" id="PTHR43394:SF1">
    <property type="entry name" value="ATP-BINDING CASSETTE SUB-FAMILY B MEMBER 10, MITOCHONDRIAL"/>
    <property type="match status" value="1"/>
</dbReference>
<dbReference type="InterPro" id="IPR011527">
    <property type="entry name" value="ABC1_TM_dom"/>
</dbReference>
<feature type="transmembrane region" description="Helical" evidence="11">
    <location>
        <begin position="27"/>
        <end position="49"/>
    </location>
</feature>
<dbReference type="GO" id="GO:0016887">
    <property type="term" value="F:ATP hydrolysis activity"/>
    <property type="evidence" value="ECO:0007669"/>
    <property type="project" value="InterPro"/>
</dbReference>
<accession>A0Y9G5</accession>
<dbReference type="InterPro" id="IPR017871">
    <property type="entry name" value="ABC_transporter-like_CS"/>
</dbReference>
<dbReference type="eggNOG" id="COG1132">
    <property type="taxonomic scope" value="Bacteria"/>
</dbReference>
<keyword evidence="3" id="KW-1003">Cell membrane</keyword>
<feature type="domain" description="ABC transmembrane type-1" evidence="13">
    <location>
        <begin position="32"/>
        <end position="311"/>
    </location>
</feature>
<dbReference type="GO" id="GO:0034040">
    <property type="term" value="F:ATPase-coupled lipid transmembrane transporter activity"/>
    <property type="evidence" value="ECO:0007669"/>
    <property type="project" value="InterPro"/>
</dbReference>
<evidence type="ECO:0000313" key="15">
    <source>
        <dbReference type="Proteomes" id="UP000004931"/>
    </source>
</evidence>
<dbReference type="AlphaFoldDB" id="A0Y9G5"/>
<feature type="domain" description="ABC transporter" evidence="12">
    <location>
        <begin position="343"/>
        <end position="578"/>
    </location>
</feature>
<evidence type="ECO:0000259" key="13">
    <source>
        <dbReference type="PROSITE" id="PS50929"/>
    </source>
</evidence>
<dbReference type="InterPro" id="IPR003439">
    <property type="entry name" value="ABC_transporter-like_ATP-bd"/>
</dbReference>
<dbReference type="OrthoDB" id="9806127at2"/>
<reference evidence="14 15" key="1">
    <citation type="journal article" date="2010" name="J. Bacteriol.">
        <title>Genome sequence of the oligotrophic marine Gammaproteobacterium HTCC2143, isolated from the Oregon Coast.</title>
        <authorList>
            <person name="Oh H.M."/>
            <person name="Kang I."/>
            <person name="Ferriera S."/>
            <person name="Giovannoni S.J."/>
            <person name="Cho J.C."/>
        </authorList>
    </citation>
    <scope>NUCLEOTIDE SEQUENCE [LARGE SCALE GENOMIC DNA]</scope>
    <source>
        <strain evidence="14 15">HTCC2143</strain>
    </source>
</reference>
<evidence type="ECO:0000256" key="10">
    <source>
        <dbReference type="ARBA" id="ARBA00023136"/>
    </source>
</evidence>
<evidence type="ECO:0000256" key="8">
    <source>
        <dbReference type="ARBA" id="ARBA00022989"/>
    </source>
</evidence>
<dbReference type="Gene3D" id="1.20.1560.10">
    <property type="entry name" value="ABC transporter type 1, transmembrane domain"/>
    <property type="match status" value="1"/>
</dbReference>
<comment type="caution">
    <text evidence="14">The sequence shown here is derived from an EMBL/GenBank/DDBJ whole genome shotgun (WGS) entry which is preliminary data.</text>
</comment>
<dbReference type="SMART" id="SM00382">
    <property type="entry name" value="AAA"/>
    <property type="match status" value="1"/>
</dbReference>
<feature type="transmembrane region" description="Helical" evidence="11">
    <location>
        <begin position="255"/>
        <end position="277"/>
    </location>
</feature>
<evidence type="ECO:0000256" key="4">
    <source>
        <dbReference type="ARBA" id="ARBA00022692"/>
    </source>
</evidence>
<evidence type="ECO:0000313" key="14">
    <source>
        <dbReference type="EMBL" id="EAW32769.1"/>
    </source>
</evidence>
<evidence type="ECO:0000256" key="9">
    <source>
        <dbReference type="ARBA" id="ARBA00023055"/>
    </source>
</evidence>
<dbReference type="InterPro" id="IPR036640">
    <property type="entry name" value="ABC1_TM_sf"/>
</dbReference>
<keyword evidence="4 11" id="KW-0812">Transmembrane</keyword>
<keyword evidence="6" id="KW-0067">ATP-binding</keyword>
<name>A0Y9G5_9GAMM</name>
<dbReference type="Proteomes" id="UP000004931">
    <property type="component" value="Unassembled WGS sequence"/>
</dbReference>
<keyword evidence="8 11" id="KW-1133">Transmembrane helix</keyword>
<evidence type="ECO:0000256" key="7">
    <source>
        <dbReference type="ARBA" id="ARBA00022967"/>
    </source>
</evidence>
<feature type="transmembrane region" description="Helical" evidence="11">
    <location>
        <begin position="148"/>
        <end position="165"/>
    </location>
</feature>
<protein>
    <submittedName>
        <fullName evidence="14">Predicted ABC-type multidrug transport system protein</fullName>
    </submittedName>
</protein>
<dbReference type="CDD" id="cd18552">
    <property type="entry name" value="ABC_6TM_MsbA_like"/>
    <property type="match status" value="1"/>
</dbReference>
<evidence type="ECO:0000256" key="2">
    <source>
        <dbReference type="ARBA" id="ARBA00022448"/>
    </source>
</evidence>
<dbReference type="NCBIfam" id="TIGR02203">
    <property type="entry name" value="MsbA_lipidA"/>
    <property type="match status" value="1"/>
</dbReference>
<evidence type="ECO:0000256" key="5">
    <source>
        <dbReference type="ARBA" id="ARBA00022741"/>
    </source>
</evidence>
<dbReference type="GO" id="GO:0015421">
    <property type="term" value="F:ABC-type oligopeptide transporter activity"/>
    <property type="evidence" value="ECO:0007669"/>
    <property type="project" value="TreeGrafter"/>
</dbReference>
<dbReference type="GO" id="GO:0005524">
    <property type="term" value="F:ATP binding"/>
    <property type="evidence" value="ECO:0007669"/>
    <property type="project" value="UniProtKB-KW"/>
</dbReference>
<feature type="transmembrane region" description="Helical" evidence="11">
    <location>
        <begin position="171"/>
        <end position="189"/>
    </location>
</feature>
<dbReference type="Pfam" id="PF00005">
    <property type="entry name" value="ABC_tran"/>
    <property type="match status" value="1"/>
</dbReference>
<keyword evidence="5" id="KW-0547">Nucleotide-binding</keyword>
<evidence type="ECO:0000259" key="12">
    <source>
        <dbReference type="PROSITE" id="PS50893"/>
    </source>
</evidence>
<comment type="subcellular location">
    <subcellularLocation>
        <location evidence="1">Cell membrane</location>
        <topology evidence="1">Multi-pass membrane protein</topology>
    </subcellularLocation>
</comment>
<keyword evidence="15" id="KW-1185">Reference proteome</keyword>
<organism evidence="14 15">
    <name type="scientific">marine gamma proteobacterium HTCC2143</name>
    <dbReference type="NCBI Taxonomy" id="247633"/>
    <lineage>
        <taxon>Bacteria</taxon>
        <taxon>Pseudomonadati</taxon>
        <taxon>Pseudomonadota</taxon>
        <taxon>Gammaproteobacteria</taxon>
        <taxon>Cellvibrionales</taxon>
        <taxon>Spongiibacteraceae</taxon>
        <taxon>BD1-7 clade</taxon>
    </lineage>
</organism>
<gene>
    <name evidence="14" type="ORF">GP2143_15976</name>
</gene>
<dbReference type="PROSITE" id="PS00211">
    <property type="entry name" value="ABC_TRANSPORTER_1"/>
    <property type="match status" value="1"/>
</dbReference>
<evidence type="ECO:0000256" key="6">
    <source>
        <dbReference type="ARBA" id="ARBA00022840"/>
    </source>
</evidence>
<proteinExistence type="predicted"/>